<accession>A0ABV8U3V3</accession>
<dbReference type="InterPro" id="IPR016181">
    <property type="entry name" value="Acyl_CoA_acyltransferase"/>
</dbReference>
<dbReference type="GO" id="GO:0016746">
    <property type="term" value="F:acyltransferase activity"/>
    <property type="evidence" value="ECO:0007669"/>
    <property type="project" value="UniProtKB-KW"/>
</dbReference>
<comment type="caution">
    <text evidence="2">The sequence shown here is derived from an EMBL/GenBank/DDBJ whole genome shotgun (WGS) entry which is preliminary data.</text>
</comment>
<keyword evidence="3" id="KW-1185">Reference proteome</keyword>
<dbReference type="Proteomes" id="UP001595823">
    <property type="component" value="Unassembled WGS sequence"/>
</dbReference>
<dbReference type="Gene3D" id="3.40.630.30">
    <property type="match status" value="1"/>
</dbReference>
<keyword evidence="2" id="KW-0808">Transferase</keyword>
<sequence length="177" mass="19721">MAVDWLKMRLDLDAFDGSVFDSLGRRCARAGIELTTMAALGDSPESRRSLYELNKACSADIPNRGEFFSFEEYVAQRIETPSYDPEGVVLALDGGAWVGMSAATIRPEGFAFNEMTGVLRPYRGRGLSLTMKVLAVEYAREKGVRWMRTFLHPDNSPVIAMNRRLGYVEEDPESPTA</sequence>
<dbReference type="Pfam" id="PF00583">
    <property type="entry name" value="Acetyltransf_1"/>
    <property type="match status" value="1"/>
</dbReference>
<gene>
    <name evidence="2" type="ORF">ACFPET_19715</name>
</gene>
<evidence type="ECO:0000313" key="3">
    <source>
        <dbReference type="Proteomes" id="UP001595823"/>
    </source>
</evidence>
<evidence type="ECO:0000313" key="2">
    <source>
        <dbReference type="EMBL" id="MFC4337429.1"/>
    </source>
</evidence>
<feature type="domain" description="N-acetyltransferase" evidence="1">
    <location>
        <begin position="32"/>
        <end position="177"/>
    </location>
</feature>
<dbReference type="RefSeq" id="WP_380624416.1">
    <property type="nucleotide sequence ID" value="NZ_JBHSDK010000030.1"/>
</dbReference>
<name>A0ABV8U3V3_9ACTN</name>
<reference evidence="3" key="1">
    <citation type="journal article" date="2019" name="Int. J. Syst. Evol. Microbiol.">
        <title>The Global Catalogue of Microorganisms (GCM) 10K type strain sequencing project: providing services to taxonomists for standard genome sequencing and annotation.</title>
        <authorList>
            <consortium name="The Broad Institute Genomics Platform"/>
            <consortium name="The Broad Institute Genome Sequencing Center for Infectious Disease"/>
            <person name="Wu L."/>
            <person name="Ma J."/>
        </authorList>
    </citation>
    <scope>NUCLEOTIDE SEQUENCE [LARGE SCALE GENOMIC DNA]</scope>
    <source>
        <strain evidence="3">IBRC-M 10908</strain>
    </source>
</reference>
<proteinExistence type="predicted"/>
<dbReference type="CDD" id="cd04301">
    <property type="entry name" value="NAT_SF"/>
    <property type="match status" value="1"/>
</dbReference>
<protein>
    <submittedName>
        <fullName evidence="2">GNAT family N-acetyltransferase</fullName>
        <ecNumber evidence="2">2.3.-.-</ecNumber>
    </submittedName>
</protein>
<dbReference type="InterPro" id="IPR000182">
    <property type="entry name" value="GNAT_dom"/>
</dbReference>
<keyword evidence="2" id="KW-0012">Acyltransferase</keyword>
<dbReference type="PROSITE" id="PS51186">
    <property type="entry name" value="GNAT"/>
    <property type="match status" value="1"/>
</dbReference>
<dbReference type="EMBL" id="JBHSDK010000030">
    <property type="protein sequence ID" value="MFC4337429.1"/>
    <property type="molecule type" value="Genomic_DNA"/>
</dbReference>
<evidence type="ECO:0000259" key="1">
    <source>
        <dbReference type="PROSITE" id="PS51186"/>
    </source>
</evidence>
<dbReference type="EC" id="2.3.-.-" evidence="2"/>
<dbReference type="SUPFAM" id="SSF55729">
    <property type="entry name" value="Acyl-CoA N-acyltransferases (Nat)"/>
    <property type="match status" value="1"/>
</dbReference>
<organism evidence="2 3">
    <name type="scientific">Salininema proteolyticum</name>
    <dbReference type="NCBI Taxonomy" id="1607685"/>
    <lineage>
        <taxon>Bacteria</taxon>
        <taxon>Bacillati</taxon>
        <taxon>Actinomycetota</taxon>
        <taxon>Actinomycetes</taxon>
        <taxon>Glycomycetales</taxon>
        <taxon>Glycomycetaceae</taxon>
        <taxon>Salininema</taxon>
    </lineage>
</organism>